<dbReference type="PANTHER" id="PTHR43800:SF1">
    <property type="entry name" value="PEPTIDYL-LYSINE N-ACETYLTRANSFERASE YJAB"/>
    <property type="match status" value="1"/>
</dbReference>
<organism evidence="4 5">
    <name type="scientific">Vagococcus proximus</name>
    <dbReference type="NCBI Taxonomy" id="2991417"/>
    <lineage>
        <taxon>Bacteria</taxon>
        <taxon>Bacillati</taxon>
        <taxon>Bacillota</taxon>
        <taxon>Bacilli</taxon>
        <taxon>Lactobacillales</taxon>
        <taxon>Enterococcaceae</taxon>
        <taxon>Vagococcus</taxon>
    </lineage>
</organism>
<comment type="caution">
    <text evidence="4">The sequence shown here is derived from an EMBL/GenBank/DDBJ whole genome shotgun (WGS) entry which is preliminary data.</text>
</comment>
<proteinExistence type="predicted"/>
<dbReference type="Gene3D" id="3.40.630.30">
    <property type="match status" value="1"/>
</dbReference>
<dbReference type="EC" id="2.3.1.-" evidence="4"/>
<dbReference type="CDD" id="cd04301">
    <property type="entry name" value="NAT_SF"/>
    <property type="match status" value="1"/>
</dbReference>
<dbReference type="PANTHER" id="PTHR43800">
    <property type="entry name" value="PEPTIDYL-LYSINE N-ACETYLTRANSFERASE YJAB"/>
    <property type="match status" value="1"/>
</dbReference>
<keyword evidence="1 4" id="KW-0808">Transferase</keyword>
<feature type="domain" description="N-acetyltransferase" evidence="3">
    <location>
        <begin position="1"/>
        <end position="141"/>
    </location>
</feature>
<dbReference type="Proteomes" id="UP001147148">
    <property type="component" value="Unassembled WGS sequence"/>
</dbReference>
<evidence type="ECO:0000256" key="2">
    <source>
        <dbReference type="ARBA" id="ARBA00023315"/>
    </source>
</evidence>
<dbReference type="EMBL" id="JAPDSH010000005">
    <property type="protein sequence ID" value="MDF0480189.1"/>
    <property type="molecule type" value="Genomic_DNA"/>
</dbReference>
<accession>A0ABT5X2G3</accession>
<keyword evidence="5" id="KW-1185">Reference proteome</keyword>
<evidence type="ECO:0000256" key="1">
    <source>
        <dbReference type="ARBA" id="ARBA00022679"/>
    </source>
</evidence>
<dbReference type="PROSITE" id="PS51186">
    <property type="entry name" value="GNAT"/>
    <property type="match status" value="1"/>
</dbReference>
<dbReference type="GO" id="GO:0016746">
    <property type="term" value="F:acyltransferase activity"/>
    <property type="evidence" value="ECO:0007669"/>
    <property type="project" value="UniProtKB-KW"/>
</dbReference>
<reference evidence="4" key="1">
    <citation type="submission" date="2022-10" db="EMBL/GenBank/DDBJ databases">
        <title>Vagococcus sp. isolated from poultry meat.</title>
        <authorList>
            <person name="Johansson P."/>
            <person name="Bjorkroth J."/>
        </authorList>
    </citation>
    <scope>NUCLEOTIDE SEQUENCE</scope>
    <source>
        <strain evidence="4">PNs007</strain>
    </source>
</reference>
<evidence type="ECO:0000313" key="4">
    <source>
        <dbReference type="EMBL" id="MDF0480189.1"/>
    </source>
</evidence>
<dbReference type="Pfam" id="PF13508">
    <property type="entry name" value="Acetyltransf_7"/>
    <property type="match status" value="1"/>
</dbReference>
<evidence type="ECO:0000313" key="5">
    <source>
        <dbReference type="Proteomes" id="UP001147148"/>
    </source>
</evidence>
<protein>
    <submittedName>
        <fullName evidence="4">GNAT family N-acetyltransferase</fullName>
        <ecNumber evidence="4">2.3.1.-</ecNumber>
    </submittedName>
</protein>
<gene>
    <name evidence="4" type="ORF">OL233_07770</name>
</gene>
<dbReference type="SUPFAM" id="SSF55729">
    <property type="entry name" value="Acyl-CoA N-acyltransferases (Nat)"/>
    <property type="match status" value="1"/>
</dbReference>
<evidence type="ECO:0000259" key="3">
    <source>
        <dbReference type="PROSITE" id="PS51186"/>
    </source>
</evidence>
<dbReference type="RefSeq" id="WP_275471767.1">
    <property type="nucleotide sequence ID" value="NZ_JAPDSH010000005.1"/>
</dbReference>
<dbReference type="InterPro" id="IPR000182">
    <property type="entry name" value="GNAT_dom"/>
</dbReference>
<sequence>MIRKMTQDDLQEVVALWLEANLDAHDFISQSYWLTNKEDVAQALSQAEVYVYEQDATLAGFVGLDGTYIAGIFVSPRHRSNGIGKALLDDIKTLKSELQLAVYQKNKGAINFYKREGFITIEEGLDTINNEKEYVMHWEITDKLIN</sequence>
<name>A0ABT5X2G3_9ENTE</name>
<dbReference type="InterPro" id="IPR016181">
    <property type="entry name" value="Acyl_CoA_acyltransferase"/>
</dbReference>
<keyword evidence="2 4" id="KW-0012">Acyltransferase</keyword>